<dbReference type="PANTHER" id="PTHR43775:SF37">
    <property type="entry name" value="SI:DKEY-61P9.11"/>
    <property type="match status" value="1"/>
</dbReference>
<accession>A0A7I7W811</accession>
<dbReference type="Gene3D" id="1.10.1200.10">
    <property type="entry name" value="ACP-like"/>
    <property type="match status" value="1"/>
</dbReference>
<keyword evidence="5" id="KW-0511">Multifunctional enzyme</keyword>
<dbReference type="SUPFAM" id="SSF55048">
    <property type="entry name" value="Probable ACP-binding domain of malonyl-CoA ACP transacylase"/>
    <property type="match status" value="1"/>
</dbReference>
<evidence type="ECO:0000313" key="8">
    <source>
        <dbReference type="EMBL" id="ORA38459.1"/>
    </source>
</evidence>
<dbReference type="OrthoDB" id="9778690at2"/>
<dbReference type="SMART" id="SM00822">
    <property type="entry name" value="PKS_KR"/>
    <property type="match status" value="1"/>
</dbReference>
<dbReference type="InterPro" id="IPR050091">
    <property type="entry name" value="PKS_NRPS_Biosynth_Enz"/>
</dbReference>
<keyword evidence="4" id="KW-0521">NADP</keyword>
<sequence>MTIRSYRLPDGTVPILLSAPTPDLVREEAAALLGYATTHPQTAPDAIAAMLFRTRTARPYRALAMVADRDELLDACTAIADGRQHGSVVCNDTPATMRNVAFVFPGQGGQRPGMGRIFYESVPAYRAEVDGCVAAFCSVSGESPLDYLLTDGLPAEDTAATVQPALFAQMAGLAAMWRSFGVEPKITIGHSQGEIAAAYVSGAITLADAVQLVEIRAHAADEFITGDYAMAVLAADRDTCESELARSTGWAELSVVNSPGMTGISGERDAVQRIVDTLTERGTFARIIRVRYPAHTSMINALAEKVRAAAQRQLQNPAFRDTDIPCVGATLGGPLGTDLPVDHYWFWNLRNTVRFDKAVAAALPLGADTFVELAEHPTLQLAIEENLSGVVGDRTTMVIGTSNRNARSLRDFTRSLALLAVHDLDYRWESLGTESAGPTPLPLPDFPNTRMNEVPLWLPYDGGASESRPSATPNAEHPRPQLLAEQWIRLAQRSLIPPRAIGIVDYTGSCSQLADALGAAAGDAGATARVVDPQNHDSAADLDTYVIIVPPSPKQDDAAAATEVASFFGNRDWWPVITDRVTDCWLVTVGGEKVVAGDPPPDLVHAAASAGFRSIGAEFPRVSFRHLDLPAGPPSAESATAILAALHTKEESELALRDGGLYAKRITQGTAGDAAEANPPEHVLITGGTGNLGLEFCEHFARRGARRITLVSRSGETAAVADRLRQIRSATSTRIETPTCDVGDEAAVSRLAENHGDVPADLIIHAALAYSDIEWQNVTADKVEGALHAKVVGIWRLLHAFPRTGTCRIVLCSSAAATICGRGQIVYAAANRMLDAMAHRLRAEGLDCVSVQWGQWTVHSLDAAGLAKVTATGLLPMRPADALAVGLTGLRDNAIVAAFDLDRAQPVLAAYGYGPLISELVAPAAAGPVAAPVESGDLKQRLTSLLAGAIGVDGVEAIDAEVPMVAIGLDSLQALEFRRRVKSEFNYDLEVSDLLGGASIADVLARLGG</sequence>
<reference evidence="7" key="3">
    <citation type="submission" date="2020-02" db="EMBL/GenBank/DDBJ databases">
        <authorList>
            <person name="Matsumoto Y."/>
            <person name="Kinjo T."/>
            <person name="Motooka D."/>
            <person name="Nabeya D."/>
            <person name="Jung N."/>
            <person name="Uechi K."/>
            <person name="Horii T."/>
            <person name="Iida T."/>
            <person name="Fujita J."/>
            <person name="Nakamura S."/>
        </authorList>
    </citation>
    <scope>NUCLEOTIDE SEQUENCE</scope>
    <source>
        <strain evidence="7">JCM 12687</strain>
    </source>
</reference>
<dbReference type="InterPro" id="IPR016036">
    <property type="entry name" value="Malonyl_transacylase_ACP-bd"/>
</dbReference>
<protein>
    <submittedName>
        <fullName evidence="7 8">Polyketide synthase</fullName>
    </submittedName>
</protein>
<keyword evidence="1" id="KW-0596">Phosphopantetheine</keyword>
<evidence type="ECO:0000256" key="1">
    <source>
        <dbReference type="ARBA" id="ARBA00022450"/>
    </source>
</evidence>
<dbReference type="Pfam" id="PF00550">
    <property type="entry name" value="PP-binding"/>
    <property type="match status" value="1"/>
</dbReference>
<dbReference type="InterPro" id="IPR036736">
    <property type="entry name" value="ACP-like_sf"/>
</dbReference>
<evidence type="ECO:0000313" key="9">
    <source>
        <dbReference type="Proteomes" id="UP000192441"/>
    </source>
</evidence>
<evidence type="ECO:0000259" key="6">
    <source>
        <dbReference type="PROSITE" id="PS50075"/>
    </source>
</evidence>
<keyword evidence="2" id="KW-0597">Phosphoprotein</keyword>
<dbReference type="InterPro" id="IPR001227">
    <property type="entry name" value="Ac_transferase_dom_sf"/>
</dbReference>
<dbReference type="SMART" id="SM00827">
    <property type="entry name" value="PKS_AT"/>
    <property type="match status" value="1"/>
</dbReference>
<keyword evidence="10" id="KW-1185">Reference proteome</keyword>
<dbReference type="Gene3D" id="3.30.70.3290">
    <property type="match status" value="1"/>
</dbReference>
<dbReference type="GO" id="GO:0006633">
    <property type="term" value="P:fatty acid biosynthetic process"/>
    <property type="evidence" value="ECO:0007669"/>
    <property type="project" value="TreeGrafter"/>
</dbReference>
<dbReference type="InterPro" id="IPR016035">
    <property type="entry name" value="Acyl_Trfase/lysoPLipase"/>
</dbReference>
<proteinExistence type="predicted"/>
<dbReference type="SUPFAM" id="SSF47336">
    <property type="entry name" value="ACP-like"/>
    <property type="match status" value="1"/>
</dbReference>
<evidence type="ECO:0000256" key="5">
    <source>
        <dbReference type="ARBA" id="ARBA00023268"/>
    </source>
</evidence>
<dbReference type="Gene3D" id="3.40.50.720">
    <property type="entry name" value="NAD(P)-binding Rossmann-like Domain"/>
    <property type="match status" value="1"/>
</dbReference>
<dbReference type="SUPFAM" id="SSF51735">
    <property type="entry name" value="NAD(P)-binding Rossmann-fold domains"/>
    <property type="match status" value="2"/>
</dbReference>
<dbReference type="SUPFAM" id="SSF52151">
    <property type="entry name" value="FabD/lysophospholipase-like"/>
    <property type="match status" value="1"/>
</dbReference>
<organism evidence="8 9">
    <name type="scientific">Mycobacterium branderi</name>
    <dbReference type="NCBI Taxonomy" id="43348"/>
    <lineage>
        <taxon>Bacteria</taxon>
        <taxon>Bacillati</taxon>
        <taxon>Actinomycetota</taxon>
        <taxon>Actinomycetes</taxon>
        <taxon>Mycobacteriales</taxon>
        <taxon>Mycobacteriaceae</taxon>
        <taxon>Mycobacterium</taxon>
    </lineage>
</organism>
<reference evidence="8 9" key="1">
    <citation type="submission" date="2016-12" db="EMBL/GenBank/DDBJ databases">
        <title>The new phylogeny of genus Mycobacterium.</title>
        <authorList>
            <person name="Tortoli E."/>
            <person name="Trovato A."/>
            <person name="Cirillo D.M."/>
        </authorList>
    </citation>
    <scope>NUCLEOTIDE SEQUENCE [LARGE SCALE GENOMIC DNA]</scope>
    <source>
        <strain evidence="8 9">DSM 44624</strain>
    </source>
</reference>
<dbReference type="InterPro" id="IPR014043">
    <property type="entry name" value="Acyl_transferase_dom"/>
</dbReference>
<dbReference type="InterPro" id="IPR020806">
    <property type="entry name" value="PKS_PP-bd"/>
</dbReference>
<dbReference type="InterPro" id="IPR057326">
    <property type="entry name" value="KR_dom"/>
</dbReference>
<dbReference type="GO" id="GO:0031177">
    <property type="term" value="F:phosphopantetheine binding"/>
    <property type="evidence" value="ECO:0007669"/>
    <property type="project" value="InterPro"/>
</dbReference>
<evidence type="ECO:0000256" key="3">
    <source>
        <dbReference type="ARBA" id="ARBA00022679"/>
    </source>
</evidence>
<gene>
    <name evidence="8" type="ORF">BST20_11755</name>
    <name evidence="7" type="ORF">MBRA_34450</name>
</gene>
<dbReference type="Gene3D" id="3.40.366.10">
    <property type="entry name" value="Malonyl-Coenzyme A Acyl Carrier Protein, domain 2"/>
    <property type="match status" value="1"/>
</dbReference>
<dbReference type="Proteomes" id="UP000192441">
    <property type="component" value="Unassembled WGS sequence"/>
</dbReference>
<evidence type="ECO:0000256" key="2">
    <source>
        <dbReference type="ARBA" id="ARBA00022553"/>
    </source>
</evidence>
<dbReference type="EMBL" id="MVHM01000005">
    <property type="protein sequence ID" value="ORA38459.1"/>
    <property type="molecule type" value="Genomic_DNA"/>
</dbReference>
<dbReference type="PANTHER" id="PTHR43775">
    <property type="entry name" value="FATTY ACID SYNTHASE"/>
    <property type="match status" value="1"/>
</dbReference>
<dbReference type="CDD" id="cd05274">
    <property type="entry name" value="KR_FAS_SDR_x"/>
    <property type="match status" value="1"/>
</dbReference>
<dbReference type="NCBIfam" id="NF037941">
    <property type="entry name" value="PKS_NbtC"/>
    <property type="match status" value="1"/>
</dbReference>
<evidence type="ECO:0000313" key="7">
    <source>
        <dbReference type="EMBL" id="BBZ13250.1"/>
    </source>
</evidence>
<dbReference type="PROSITE" id="PS50075">
    <property type="entry name" value="CARRIER"/>
    <property type="match status" value="1"/>
</dbReference>
<dbReference type="Proteomes" id="UP000467379">
    <property type="component" value="Chromosome"/>
</dbReference>
<dbReference type="SMART" id="SM00823">
    <property type="entry name" value="PKS_PP"/>
    <property type="match status" value="1"/>
</dbReference>
<dbReference type="EMBL" id="AP022606">
    <property type="protein sequence ID" value="BBZ13250.1"/>
    <property type="molecule type" value="Genomic_DNA"/>
</dbReference>
<evidence type="ECO:0000313" key="10">
    <source>
        <dbReference type="Proteomes" id="UP000467379"/>
    </source>
</evidence>
<dbReference type="Pfam" id="PF00698">
    <property type="entry name" value="Acyl_transf_1"/>
    <property type="match status" value="1"/>
</dbReference>
<dbReference type="AlphaFoldDB" id="A0A7I7W811"/>
<dbReference type="InterPro" id="IPR009081">
    <property type="entry name" value="PP-bd_ACP"/>
</dbReference>
<evidence type="ECO:0000256" key="4">
    <source>
        <dbReference type="ARBA" id="ARBA00022857"/>
    </source>
</evidence>
<dbReference type="Pfam" id="PF08659">
    <property type="entry name" value="KR"/>
    <property type="match status" value="1"/>
</dbReference>
<dbReference type="InterPro" id="IPR036291">
    <property type="entry name" value="NAD(P)-bd_dom_sf"/>
</dbReference>
<dbReference type="InterPro" id="IPR013968">
    <property type="entry name" value="PKS_KR"/>
</dbReference>
<name>A0A7I7W811_9MYCO</name>
<feature type="domain" description="Carrier" evidence="6">
    <location>
        <begin position="936"/>
        <end position="1009"/>
    </location>
</feature>
<reference evidence="7 10" key="2">
    <citation type="journal article" date="2019" name="Emerg. Microbes Infect.">
        <title>Comprehensive subspecies identification of 175 nontuberculous mycobacteria species based on 7547 genomic profiles.</title>
        <authorList>
            <person name="Matsumoto Y."/>
            <person name="Kinjo T."/>
            <person name="Motooka D."/>
            <person name="Nabeya D."/>
            <person name="Jung N."/>
            <person name="Uechi K."/>
            <person name="Horii T."/>
            <person name="Iida T."/>
            <person name="Fujita J."/>
            <person name="Nakamura S."/>
        </authorList>
    </citation>
    <scope>NUCLEOTIDE SEQUENCE [LARGE SCALE GENOMIC DNA]</scope>
    <source>
        <strain evidence="7 10">JCM 12687</strain>
    </source>
</reference>
<dbReference type="GO" id="GO:0004312">
    <property type="term" value="F:fatty acid synthase activity"/>
    <property type="evidence" value="ECO:0007669"/>
    <property type="project" value="TreeGrafter"/>
</dbReference>
<keyword evidence="3" id="KW-0808">Transferase</keyword>